<reference evidence="7" key="1">
    <citation type="submission" date="2023-09" db="EMBL/GenBank/DDBJ databases">
        <authorList>
            <person name="Zeng C."/>
        </authorList>
    </citation>
    <scope>NUCLEOTIDE SEQUENCE</scope>
    <source>
        <strain evidence="7">ZCY20-5</strain>
    </source>
</reference>
<evidence type="ECO:0000256" key="2">
    <source>
        <dbReference type="ARBA" id="ARBA00022692"/>
    </source>
</evidence>
<dbReference type="InterPro" id="IPR017500">
    <property type="entry name" value="Phage_infect_YhgE_N"/>
</dbReference>
<dbReference type="InterPro" id="IPR013525">
    <property type="entry name" value="ABC2_TM"/>
</dbReference>
<dbReference type="Gene3D" id="3.40.1710.10">
    <property type="entry name" value="abc type-2 transporter like domain"/>
    <property type="match status" value="1"/>
</dbReference>
<feature type="transmembrane region" description="Helical" evidence="5">
    <location>
        <begin position="703"/>
        <end position="723"/>
    </location>
</feature>
<dbReference type="AlphaFoldDB" id="A0AA97H1Z8"/>
<dbReference type="GO" id="GO:0016020">
    <property type="term" value="C:membrane"/>
    <property type="evidence" value="ECO:0007669"/>
    <property type="project" value="UniProtKB-SubCell"/>
</dbReference>
<evidence type="ECO:0000313" key="8">
    <source>
        <dbReference type="Proteomes" id="UP001300604"/>
    </source>
</evidence>
<dbReference type="InterPro" id="IPR023908">
    <property type="entry name" value="xxxLxxG_rpt"/>
</dbReference>
<dbReference type="KEGG" id="carl:PXC00_11465"/>
<dbReference type="RefSeq" id="WP_275846747.1">
    <property type="nucleotide sequence ID" value="NZ_CP135996.1"/>
</dbReference>
<protein>
    <submittedName>
        <fullName evidence="7">YhgE/Pip domain-containing protein</fullName>
    </submittedName>
</protein>
<dbReference type="NCBIfam" id="TIGR03062">
    <property type="entry name" value="pip_yhgE_Cterm"/>
    <property type="match status" value="1"/>
</dbReference>
<dbReference type="PANTHER" id="PTHR43077">
    <property type="entry name" value="TRANSPORT PERMEASE YVFS-RELATED"/>
    <property type="match status" value="1"/>
</dbReference>
<feature type="transmembrane region" description="Helical" evidence="5">
    <location>
        <begin position="730"/>
        <end position="749"/>
    </location>
</feature>
<dbReference type="InterPro" id="IPR017501">
    <property type="entry name" value="Phage_infect_YhgE_C"/>
</dbReference>
<keyword evidence="2 5" id="KW-0812">Transmembrane</keyword>
<reference evidence="7" key="2">
    <citation type="submission" date="2024-06" db="EMBL/GenBank/DDBJ databases">
        <title>Caproicibacterium argilliputei sp. nov, a novel caproic acid producing anaerobic bacterium isolated from pit mud.</title>
        <authorList>
            <person name="Xia S."/>
        </authorList>
    </citation>
    <scope>NUCLEOTIDE SEQUENCE</scope>
    <source>
        <strain evidence="7">ZCY20-5</strain>
    </source>
</reference>
<feature type="domain" description="ABC-2 type transporter transmembrane" evidence="6">
    <location>
        <begin position="20"/>
        <end position="163"/>
    </location>
</feature>
<dbReference type="GO" id="GO:0140359">
    <property type="term" value="F:ABC-type transporter activity"/>
    <property type="evidence" value="ECO:0007669"/>
    <property type="project" value="InterPro"/>
</dbReference>
<dbReference type="NCBIfam" id="TIGR03061">
    <property type="entry name" value="pip_yhgE_Nterm"/>
    <property type="match status" value="1"/>
</dbReference>
<dbReference type="NCBIfam" id="TIGR03057">
    <property type="entry name" value="xxxLxxG_by_4"/>
    <property type="match status" value="8"/>
</dbReference>
<sequence>MIKREWQKLWRNKFLVLAVLIMALIPTLYATIFLASMWDPYGQIDQLPVAVVNNDKPVTYESKKLSVGSDLVDRLKKEKPLNCNFVSAATAAAGLKDHSYYMVITIPEDFSKNATTLMDDSPKKMELHYELNSGANFIASKLSTSASDRITKQVSEEVTKTYAETLFSKLDEIKDGFSAAADGSQKLDSGAKELATGNQTITQNLQKLASSSLTFRDGASQLEVGIKQYQAGAQQLASGTQQLADGAGQMQSGVSALNTGAGTLQKGVTQYTQGAGKIDSGLQKLSKNSQSLKSGAAQVSQGLTQLQTQLPALTSGLTKLSEGGASLQEGIDAYTSGVSQLSAGAKQLEQNGGQLGSGASSLASGAETVSTTLQAAAQKFQQSDPAAAAVMQKIAAQVNSSLVPGAKQLANGVSTYTTGVSTLASGLEKLDSSTASLKAGSKQLTDGVQQIGAKAPALSKGLQQLTVGASAVSSGVNAYTDGVAQLTAGSTTLTKNSAALVSGSQQLSSGLTQLSGKVPALVSGVQQVNSGAQKLGTSANALVSGADQLGSGAQQISDGAGKLADGSATLGSGLSTLKNGTAELSTKLSDGNKKVSDVHTSDATSQMMSEPVTAVLSDYAPAKDNLHGMAPYMMSIALFIGGIVMCFIYPVFDPSVESPRNGTVWWASKASVWMLVAVAQAVVEVTMLMALNGLRPENVGLTYLVAILTSMAFMALISLFATALGRVGSFIMIVFMILQISGSAGTYPIEITNGFYQKLRPYLPMTYSVDAFRQAVDMGSKGPGVAGDLFVLIMVAMVSTFLCIIFYSARVFVKERKGHELAPAILSAQMMHD</sequence>
<keyword evidence="8" id="KW-1185">Reference proteome</keyword>
<dbReference type="EMBL" id="CP135996">
    <property type="protein sequence ID" value="WOC31802.1"/>
    <property type="molecule type" value="Genomic_DNA"/>
</dbReference>
<dbReference type="PANTHER" id="PTHR43077:SF5">
    <property type="entry name" value="PHAGE INFECTION PROTEIN"/>
    <property type="match status" value="1"/>
</dbReference>
<evidence type="ECO:0000313" key="7">
    <source>
        <dbReference type="EMBL" id="WOC31802.1"/>
    </source>
</evidence>
<accession>A0AA97H1Z8</accession>
<evidence type="ECO:0000256" key="5">
    <source>
        <dbReference type="SAM" id="Phobius"/>
    </source>
</evidence>
<comment type="subcellular location">
    <subcellularLocation>
        <location evidence="1">Membrane</location>
        <topology evidence="1">Multi-pass membrane protein</topology>
    </subcellularLocation>
</comment>
<evidence type="ECO:0000256" key="4">
    <source>
        <dbReference type="ARBA" id="ARBA00023136"/>
    </source>
</evidence>
<evidence type="ECO:0000259" key="6">
    <source>
        <dbReference type="Pfam" id="PF12698"/>
    </source>
</evidence>
<dbReference type="Gene3D" id="1.10.287.950">
    <property type="entry name" value="Methyl-accepting chemotaxis protein"/>
    <property type="match status" value="2"/>
</dbReference>
<dbReference type="Proteomes" id="UP001300604">
    <property type="component" value="Chromosome"/>
</dbReference>
<feature type="transmembrane region" description="Helical" evidence="5">
    <location>
        <begin position="789"/>
        <end position="809"/>
    </location>
</feature>
<dbReference type="Pfam" id="PF12698">
    <property type="entry name" value="ABC2_membrane_3"/>
    <property type="match status" value="1"/>
</dbReference>
<name>A0AA97H1Z8_9FIRM</name>
<dbReference type="InterPro" id="IPR051328">
    <property type="entry name" value="T7SS_ABC-Transporter"/>
</dbReference>
<evidence type="ECO:0000256" key="1">
    <source>
        <dbReference type="ARBA" id="ARBA00004141"/>
    </source>
</evidence>
<keyword evidence="4 5" id="KW-0472">Membrane</keyword>
<keyword evidence="3 5" id="KW-1133">Transmembrane helix</keyword>
<proteinExistence type="predicted"/>
<gene>
    <name evidence="7" type="ORF">PXC00_11465</name>
</gene>
<evidence type="ECO:0000256" key="3">
    <source>
        <dbReference type="ARBA" id="ARBA00022989"/>
    </source>
</evidence>
<feature type="transmembrane region" description="Helical" evidence="5">
    <location>
        <begin position="632"/>
        <end position="652"/>
    </location>
</feature>
<organism evidence="7 8">
    <name type="scientific">Caproicibacterium argilliputei</name>
    <dbReference type="NCBI Taxonomy" id="3030016"/>
    <lineage>
        <taxon>Bacteria</taxon>
        <taxon>Bacillati</taxon>
        <taxon>Bacillota</taxon>
        <taxon>Clostridia</taxon>
        <taxon>Eubacteriales</taxon>
        <taxon>Oscillospiraceae</taxon>
        <taxon>Caproicibacterium</taxon>
    </lineage>
</organism>
<feature type="transmembrane region" description="Helical" evidence="5">
    <location>
        <begin position="672"/>
        <end position="691"/>
    </location>
</feature>